<dbReference type="EMBL" id="BGJZ01000170">
    <property type="protein sequence ID" value="GBH10110.1"/>
    <property type="molecule type" value="Genomic_DNA"/>
</dbReference>
<accession>A0A2V0QND2</accession>
<dbReference type="Proteomes" id="UP000247480">
    <property type="component" value="Unassembled WGS sequence"/>
</dbReference>
<dbReference type="AlphaFoldDB" id="A0A2V0QND2"/>
<gene>
    <name evidence="1" type="ORF">KPSA1_03520</name>
</gene>
<sequence>MLAMPLNSFHAFAYVIINHITGFDAIPQRLFVLHIFKLRFGSVSTLFIYRLTQRRCVTFV</sequence>
<comment type="caution">
    <text evidence="1">The sequence shown here is derived from an EMBL/GenBank/DDBJ whole genome shotgun (WGS) entry which is preliminary data.</text>
</comment>
<reference evidence="1 2" key="1">
    <citation type="submission" date="2018-04" db="EMBL/GenBank/DDBJ databases">
        <title>Draft genome sequence of Pseudomonas syringae pv. actinidiae biovar 1 strains isolated from kiwifruit in Kagawa prefecture.</title>
        <authorList>
            <person name="Tabuchi M."/>
            <person name="Saito M."/>
            <person name="Fujiwara S."/>
            <person name="Sasa N."/>
            <person name="Akimitsu K."/>
            <person name="Gomi K."/>
            <person name="Konishi-Sugita S."/>
            <person name="Hamano K."/>
            <person name="Kataoka I."/>
        </authorList>
    </citation>
    <scope>NUCLEOTIDE SEQUENCE [LARGE SCALE GENOMIC DNA]</scope>
    <source>
        <strain evidence="1 2">MAFF212206</strain>
    </source>
</reference>
<name>A0A2V0QND2_PSESF</name>
<proteinExistence type="predicted"/>
<protein>
    <submittedName>
        <fullName evidence="1">Uncharacterized protein</fullName>
    </submittedName>
</protein>
<evidence type="ECO:0000313" key="2">
    <source>
        <dbReference type="Proteomes" id="UP000247480"/>
    </source>
</evidence>
<evidence type="ECO:0000313" key="1">
    <source>
        <dbReference type="EMBL" id="GBH10110.1"/>
    </source>
</evidence>
<organism evidence="1 2">
    <name type="scientific">Pseudomonas syringae pv. actinidiae</name>
    <dbReference type="NCBI Taxonomy" id="103796"/>
    <lineage>
        <taxon>Bacteria</taxon>
        <taxon>Pseudomonadati</taxon>
        <taxon>Pseudomonadota</taxon>
        <taxon>Gammaproteobacteria</taxon>
        <taxon>Pseudomonadales</taxon>
        <taxon>Pseudomonadaceae</taxon>
        <taxon>Pseudomonas</taxon>
        <taxon>Pseudomonas syringae</taxon>
    </lineage>
</organism>